<accession>A0ACC6Q6I8</accession>
<gene>
    <name evidence="1" type="ORF">WKI67_37860</name>
</gene>
<evidence type="ECO:0000313" key="2">
    <source>
        <dbReference type="Proteomes" id="UP001377168"/>
    </source>
</evidence>
<organism evidence="1 2">
    <name type="scientific">Streptomyces achmelvichensis</name>
    <dbReference type="NCBI Taxonomy" id="3134111"/>
    <lineage>
        <taxon>Bacteria</taxon>
        <taxon>Bacillati</taxon>
        <taxon>Actinomycetota</taxon>
        <taxon>Actinomycetes</taxon>
        <taxon>Kitasatosporales</taxon>
        <taxon>Streptomycetaceae</taxon>
        <taxon>Streptomyces</taxon>
    </lineage>
</organism>
<sequence>MSYHRSQPSYPEFPDFPEQPGQPHPSQRPAQPAADRRRDVRALSTAYKRLRRVATLSALGYFVVFLVLCAYAPDLMSSRVTGGLTTGLLLGLLQLPVTALAVAWYERTARRRVDPLTEAVRRNTAPSPQGARR</sequence>
<dbReference type="EMBL" id="JBBKAJ010000022">
    <property type="protein sequence ID" value="MEJ8639129.1"/>
    <property type="molecule type" value="Genomic_DNA"/>
</dbReference>
<protein>
    <submittedName>
        <fullName evidence="1">DUF485 domain-containing protein</fullName>
    </submittedName>
</protein>
<keyword evidence="2" id="KW-1185">Reference proteome</keyword>
<dbReference type="Proteomes" id="UP001377168">
    <property type="component" value="Unassembled WGS sequence"/>
</dbReference>
<proteinExistence type="predicted"/>
<reference evidence="1" key="1">
    <citation type="submission" date="2024-03" db="EMBL/GenBank/DDBJ databases">
        <title>Novel Streptomyces species of biotechnological and ecological value are a feature of Machair soil.</title>
        <authorList>
            <person name="Prole J.R."/>
            <person name="Goodfellow M."/>
            <person name="Allenby N."/>
            <person name="Ward A.C."/>
        </authorList>
    </citation>
    <scope>NUCLEOTIDE SEQUENCE</scope>
    <source>
        <strain evidence="1">MS2.AVA.5</strain>
    </source>
</reference>
<comment type="caution">
    <text evidence="1">The sequence shown here is derived from an EMBL/GenBank/DDBJ whole genome shotgun (WGS) entry which is preliminary data.</text>
</comment>
<evidence type="ECO:0000313" key="1">
    <source>
        <dbReference type="EMBL" id="MEJ8639129.1"/>
    </source>
</evidence>
<name>A0ACC6Q6I8_9ACTN</name>